<proteinExistence type="predicted"/>
<name>A0A2S8F4W8_9BACT</name>
<keyword evidence="1" id="KW-1133">Transmembrane helix</keyword>
<dbReference type="AlphaFoldDB" id="A0A2S8F4W8"/>
<evidence type="ECO:0000313" key="2">
    <source>
        <dbReference type="EMBL" id="PQO27180.1"/>
    </source>
</evidence>
<accession>A0A2S8F4W8</accession>
<dbReference type="RefSeq" id="WP_105359816.1">
    <property type="nucleotide sequence ID" value="NZ_PUIB01000028.1"/>
</dbReference>
<keyword evidence="1" id="KW-0812">Transmembrane</keyword>
<sequence length="136" mass="14672">MKYSITGTAANGTPVSQLVDFPDEAAVMAYADSRGITLTSIRPLPDPSAEVAVDNVPRPPDRRSNRMRTVSFSLFVWGWICLLLGPISLIMAIASRNPIFVIGWALFSLAFFLILLGAIYSVGASIVAAIEEKQVS</sequence>
<dbReference type="OrthoDB" id="291908at2"/>
<keyword evidence="1" id="KW-0472">Membrane</keyword>
<dbReference type="EMBL" id="PUIB01000028">
    <property type="protein sequence ID" value="PQO27180.1"/>
    <property type="molecule type" value="Genomic_DNA"/>
</dbReference>
<protein>
    <submittedName>
        <fullName evidence="2">Uncharacterized protein</fullName>
    </submittedName>
</protein>
<evidence type="ECO:0000313" key="3">
    <source>
        <dbReference type="Proteomes" id="UP000239388"/>
    </source>
</evidence>
<feature type="transmembrane region" description="Helical" evidence="1">
    <location>
        <begin position="99"/>
        <end position="130"/>
    </location>
</feature>
<organism evidence="2 3">
    <name type="scientific">Blastopirellula marina</name>
    <dbReference type="NCBI Taxonomy" id="124"/>
    <lineage>
        <taxon>Bacteria</taxon>
        <taxon>Pseudomonadati</taxon>
        <taxon>Planctomycetota</taxon>
        <taxon>Planctomycetia</taxon>
        <taxon>Pirellulales</taxon>
        <taxon>Pirellulaceae</taxon>
        <taxon>Blastopirellula</taxon>
    </lineage>
</organism>
<reference evidence="2 3" key="1">
    <citation type="submission" date="2018-02" db="EMBL/GenBank/DDBJ databases">
        <title>Comparative genomes isolates from brazilian mangrove.</title>
        <authorList>
            <person name="Araujo J.E."/>
            <person name="Taketani R.G."/>
            <person name="Silva M.C.P."/>
            <person name="Loureco M.V."/>
            <person name="Andreote F.D."/>
        </authorList>
    </citation>
    <scope>NUCLEOTIDE SEQUENCE [LARGE SCALE GENOMIC DNA]</scope>
    <source>
        <strain evidence="2 3">NAP PRIS-MGV</strain>
    </source>
</reference>
<evidence type="ECO:0000256" key="1">
    <source>
        <dbReference type="SAM" id="Phobius"/>
    </source>
</evidence>
<comment type="caution">
    <text evidence="2">The sequence shown here is derived from an EMBL/GenBank/DDBJ whole genome shotgun (WGS) entry which is preliminary data.</text>
</comment>
<feature type="transmembrane region" description="Helical" evidence="1">
    <location>
        <begin position="72"/>
        <end position="93"/>
    </location>
</feature>
<gene>
    <name evidence="2" type="ORF">C5Y98_28460</name>
</gene>
<dbReference type="Proteomes" id="UP000239388">
    <property type="component" value="Unassembled WGS sequence"/>
</dbReference>